<evidence type="ECO:0000313" key="1">
    <source>
        <dbReference type="EMBL" id="NKE65711.1"/>
    </source>
</evidence>
<reference evidence="1 2" key="1">
    <citation type="journal article" date="2020" name="Nature">
        <title>Bacterial chemolithoautotrophy via manganese oxidation.</title>
        <authorList>
            <person name="Yu H."/>
            <person name="Leadbetter J.R."/>
        </authorList>
    </citation>
    <scope>NUCLEOTIDE SEQUENCE [LARGE SCALE GENOMIC DNA]</scope>
    <source>
        <strain evidence="1 2">RBP-1</strain>
    </source>
</reference>
<sequence>MARSFMTCTNCGGEDVQPAAVKSAFWHDDRLVVVEDIPALRCGACGEQFYDDNTVLVLDLMRGQGFAEGQASSHVSVPVFSFRDHVPGAGGS</sequence>
<dbReference type="AlphaFoldDB" id="A0A7X6I5U5"/>
<evidence type="ECO:0000313" key="2">
    <source>
        <dbReference type="Proteomes" id="UP000521868"/>
    </source>
</evidence>
<dbReference type="CDD" id="cd12870">
    <property type="entry name" value="MqsA"/>
    <property type="match status" value="1"/>
</dbReference>
<comment type="caution">
    <text evidence="1">The sequence shown here is derived from an EMBL/GenBank/DDBJ whole genome shotgun (WGS) entry which is preliminary data.</text>
</comment>
<keyword evidence="2" id="KW-1185">Reference proteome</keyword>
<dbReference type="Proteomes" id="UP000521868">
    <property type="component" value="Unassembled WGS sequence"/>
</dbReference>
<dbReference type="EMBL" id="VTOX01000002">
    <property type="protein sequence ID" value="NKE65711.1"/>
    <property type="molecule type" value="Genomic_DNA"/>
</dbReference>
<gene>
    <name evidence="1" type="ORF">RAMLITH_07735</name>
</gene>
<dbReference type="InterPro" id="IPR022453">
    <property type="entry name" value="Znf_MqsA-type"/>
</dbReference>
<dbReference type="RefSeq" id="WP_168106806.1">
    <property type="nucleotide sequence ID" value="NZ_VTOX01000002.1"/>
</dbReference>
<organism evidence="1 2">
    <name type="scientific">Ramlibacter lithotrophicus</name>
    <dbReference type="NCBI Taxonomy" id="2606681"/>
    <lineage>
        <taxon>Bacteria</taxon>
        <taxon>Pseudomonadati</taxon>
        <taxon>Pseudomonadota</taxon>
        <taxon>Betaproteobacteria</taxon>
        <taxon>Burkholderiales</taxon>
        <taxon>Comamonadaceae</taxon>
        <taxon>Ramlibacter</taxon>
    </lineage>
</organism>
<dbReference type="Gene3D" id="3.10.20.860">
    <property type="match status" value="1"/>
</dbReference>
<dbReference type="NCBIfam" id="TIGR03831">
    <property type="entry name" value="YgiT_finger"/>
    <property type="match status" value="1"/>
</dbReference>
<protein>
    <submittedName>
        <fullName evidence="1">YgiT-type zinc finger protein</fullName>
    </submittedName>
</protein>
<accession>A0A7X6I5U5</accession>
<name>A0A7X6I5U5_9BURK</name>
<proteinExistence type="predicted"/>